<keyword evidence="7" id="KW-1185">Reference proteome</keyword>
<reference evidence="6 7" key="1">
    <citation type="submission" date="2024-09" db="EMBL/GenBank/DDBJ databases">
        <authorList>
            <person name="Sun Q."/>
            <person name="Mori K."/>
        </authorList>
    </citation>
    <scope>NUCLEOTIDE SEQUENCE [LARGE SCALE GENOMIC DNA]</scope>
    <source>
        <strain evidence="6 7">CCM 7759</strain>
    </source>
</reference>
<keyword evidence="3 5" id="KW-1133">Transmembrane helix</keyword>
<evidence type="ECO:0000256" key="1">
    <source>
        <dbReference type="ARBA" id="ARBA00004141"/>
    </source>
</evidence>
<dbReference type="InterPro" id="IPR019109">
    <property type="entry name" value="MamF_MmsF"/>
</dbReference>
<keyword evidence="2 5" id="KW-0812">Transmembrane</keyword>
<evidence type="ECO:0000256" key="5">
    <source>
        <dbReference type="SAM" id="Phobius"/>
    </source>
</evidence>
<sequence length="117" mass="12878">MSQFGIGQGGKSSTGLDENVAGLLAYVLGFISGIVFLVIEKDSKFVKFHAIQSIAISAVLFVINLVLGWIPIIGLIVGLLLVPVSFVLWIFLMYQAYKGKWFKLPLLGEFSYEQAHK</sequence>
<dbReference type="PANTHER" id="PTHR36460">
    <property type="entry name" value="UPF0132 DOMAIN PROTEIN (AFU_ORTHOLOGUE AFUA_3G10255)"/>
    <property type="match status" value="1"/>
</dbReference>
<accession>A0ABV6DMW9</accession>
<feature type="transmembrane region" description="Helical" evidence="5">
    <location>
        <begin position="20"/>
        <end position="39"/>
    </location>
</feature>
<protein>
    <submittedName>
        <fullName evidence="6">DUF4870 domain-containing protein</fullName>
    </submittedName>
</protein>
<feature type="transmembrane region" description="Helical" evidence="5">
    <location>
        <begin position="46"/>
        <end position="66"/>
    </location>
</feature>
<dbReference type="EMBL" id="JBHLWN010000067">
    <property type="protein sequence ID" value="MFC0213995.1"/>
    <property type="molecule type" value="Genomic_DNA"/>
</dbReference>
<organism evidence="6 7">
    <name type="scientific">Paenibacillus chartarius</name>
    <dbReference type="NCBI Taxonomy" id="747481"/>
    <lineage>
        <taxon>Bacteria</taxon>
        <taxon>Bacillati</taxon>
        <taxon>Bacillota</taxon>
        <taxon>Bacilli</taxon>
        <taxon>Bacillales</taxon>
        <taxon>Paenibacillaceae</taxon>
        <taxon>Paenibacillus</taxon>
    </lineage>
</organism>
<proteinExistence type="predicted"/>
<evidence type="ECO:0000256" key="2">
    <source>
        <dbReference type="ARBA" id="ARBA00022692"/>
    </source>
</evidence>
<comment type="subcellular location">
    <subcellularLocation>
        <location evidence="1">Membrane</location>
        <topology evidence="1">Multi-pass membrane protein</topology>
    </subcellularLocation>
</comment>
<dbReference type="RefSeq" id="WP_377471328.1">
    <property type="nucleotide sequence ID" value="NZ_JBHLWN010000067.1"/>
</dbReference>
<dbReference type="Pfam" id="PF09685">
    <property type="entry name" value="MamF_MmsF"/>
    <property type="match status" value="1"/>
</dbReference>
<dbReference type="Proteomes" id="UP001589776">
    <property type="component" value="Unassembled WGS sequence"/>
</dbReference>
<dbReference type="PANTHER" id="PTHR36460:SF1">
    <property type="entry name" value="UPF0132 DOMAIN PROTEIN (AFU_ORTHOLOGUE AFUA_3G10255)"/>
    <property type="match status" value="1"/>
</dbReference>
<keyword evidence="4 5" id="KW-0472">Membrane</keyword>
<evidence type="ECO:0000256" key="3">
    <source>
        <dbReference type="ARBA" id="ARBA00022989"/>
    </source>
</evidence>
<evidence type="ECO:0000313" key="6">
    <source>
        <dbReference type="EMBL" id="MFC0213995.1"/>
    </source>
</evidence>
<evidence type="ECO:0000256" key="4">
    <source>
        <dbReference type="ARBA" id="ARBA00023136"/>
    </source>
</evidence>
<name>A0ABV6DMW9_9BACL</name>
<feature type="transmembrane region" description="Helical" evidence="5">
    <location>
        <begin position="72"/>
        <end position="94"/>
    </location>
</feature>
<comment type="caution">
    <text evidence="6">The sequence shown here is derived from an EMBL/GenBank/DDBJ whole genome shotgun (WGS) entry which is preliminary data.</text>
</comment>
<gene>
    <name evidence="6" type="ORF">ACFFK0_16315</name>
</gene>
<evidence type="ECO:0000313" key="7">
    <source>
        <dbReference type="Proteomes" id="UP001589776"/>
    </source>
</evidence>